<evidence type="ECO:0000256" key="5">
    <source>
        <dbReference type="ARBA" id="ARBA00022842"/>
    </source>
</evidence>
<evidence type="ECO:0000313" key="12">
    <source>
        <dbReference type="Proteomes" id="UP000054928"/>
    </source>
</evidence>
<keyword evidence="8" id="KW-0239">DNA-directed DNA polymerase</keyword>
<keyword evidence="5" id="KW-0460">Magnesium</keyword>
<evidence type="ECO:0000256" key="3">
    <source>
        <dbReference type="ARBA" id="ARBA00022759"/>
    </source>
</evidence>
<evidence type="ECO:0000256" key="8">
    <source>
        <dbReference type="ARBA" id="ARBA00022932"/>
    </source>
</evidence>
<evidence type="ECO:0000256" key="1">
    <source>
        <dbReference type="ARBA" id="ARBA00022722"/>
    </source>
</evidence>
<dbReference type="RefSeq" id="XP_024585192.1">
    <property type="nucleotide sequence ID" value="XM_024719943.1"/>
</dbReference>
<evidence type="ECO:0000259" key="10">
    <source>
        <dbReference type="Pfam" id="PF25597"/>
    </source>
</evidence>
<dbReference type="GO" id="GO:0046872">
    <property type="term" value="F:metal ion binding"/>
    <property type="evidence" value="ECO:0007669"/>
    <property type="project" value="UniProtKB-KW"/>
</dbReference>
<reference evidence="12" key="1">
    <citation type="submission" date="2014-09" db="EMBL/GenBank/DDBJ databases">
        <authorList>
            <person name="Sharma Rahul"/>
            <person name="Thines Marco"/>
        </authorList>
    </citation>
    <scope>NUCLEOTIDE SEQUENCE [LARGE SCALE GENOMIC DNA]</scope>
</reference>
<dbReference type="SUPFAM" id="SSF53098">
    <property type="entry name" value="Ribonuclease H-like"/>
    <property type="match status" value="1"/>
</dbReference>
<evidence type="ECO:0000313" key="11">
    <source>
        <dbReference type="EMBL" id="CEG48823.1"/>
    </source>
</evidence>
<evidence type="ECO:0000256" key="2">
    <source>
        <dbReference type="ARBA" id="ARBA00022723"/>
    </source>
</evidence>
<keyword evidence="4" id="KW-0378">Hydrolase</keyword>
<evidence type="ECO:0000256" key="9">
    <source>
        <dbReference type="ARBA" id="ARBA00023172"/>
    </source>
</evidence>
<dbReference type="AlphaFoldDB" id="A0A0P1B3D8"/>
<dbReference type="InterPro" id="IPR057670">
    <property type="entry name" value="SH3_retrovirus"/>
</dbReference>
<dbReference type="GO" id="GO:0016787">
    <property type="term" value="F:hydrolase activity"/>
    <property type="evidence" value="ECO:0007669"/>
    <property type="project" value="UniProtKB-KW"/>
</dbReference>
<proteinExistence type="predicted"/>
<keyword evidence="8" id="KW-0808">Transferase</keyword>
<dbReference type="PANTHER" id="PTHR42648:SF11">
    <property type="entry name" value="TRANSPOSON TY4-P GAG-POL POLYPROTEIN"/>
    <property type="match status" value="1"/>
</dbReference>
<dbReference type="OrthoDB" id="165628at2759"/>
<dbReference type="GO" id="GO:0015074">
    <property type="term" value="P:DNA integration"/>
    <property type="evidence" value="ECO:0007669"/>
    <property type="project" value="UniProtKB-KW"/>
</dbReference>
<dbReference type="InterPro" id="IPR012337">
    <property type="entry name" value="RNaseH-like_sf"/>
</dbReference>
<keyword evidence="6" id="KW-0229">DNA integration</keyword>
<sequence>MEKAHSMLHYKSVSTEWWVKAVNTAVYLINRSSNTAHPDTTPYKLVFKMKPQMDHLRVSFKCMFLGCAENVKGYRVFDLENAKIRVNRSVKLDEREVGGIYDAQEVKPKRIIQVMKGGDEVKVQHQVDRQPVLDEPMGAVEETVADVKSMITRQASMYSG</sequence>
<dbReference type="Proteomes" id="UP000054928">
    <property type="component" value="Unassembled WGS sequence"/>
</dbReference>
<dbReference type="EMBL" id="CCYD01003042">
    <property type="protein sequence ID" value="CEG48823.1"/>
    <property type="molecule type" value="Genomic_DNA"/>
</dbReference>
<dbReference type="Pfam" id="PF25597">
    <property type="entry name" value="SH3_retrovirus"/>
    <property type="match status" value="1"/>
</dbReference>
<evidence type="ECO:0000256" key="6">
    <source>
        <dbReference type="ARBA" id="ARBA00022908"/>
    </source>
</evidence>
<evidence type="ECO:0000256" key="7">
    <source>
        <dbReference type="ARBA" id="ARBA00022918"/>
    </source>
</evidence>
<organism evidence="11 12">
    <name type="scientific">Plasmopara halstedii</name>
    <name type="common">Downy mildew of sunflower</name>
    <dbReference type="NCBI Taxonomy" id="4781"/>
    <lineage>
        <taxon>Eukaryota</taxon>
        <taxon>Sar</taxon>
        <taxon>Stramenopiles</taxon>
        <taxon>Oomycota</taxon>
        <taxon>Peronosporomycetes</taxon>
        <taxon>Peronosporales</taxon>
        <taxon>Peronosporaceae</taxon>
        <taxon>Plasmopara</taxon>
    </lineage>
</organism>
<keyword evidence="12" id="KW-1185">Reference proteome</keyword>
<protein>
    <submittedName>
        <fullName evidence="11">Polyprotein</fullName>
    </submittedName>
</protein>
<keyword evidence="8" id="KW-0548">Nucleotidyltransferase</keyword>
<evidence type="ECO:0000256" key="4">
    <source>
        <dbReference type="ARBA" id="ARBA00022801"/>
    </source>
</evidence>
<keyword evidence="7" id="KW-0695">RNA-directed DNA polymerase</keyword>
<dbReference type="GO" id="GO:0004519">
    <property type="term" value="F:endonuclease activity"/>
    <property type="evidence" value="ECO:0007669"/>
    <property type="project" value="UniProtKB-KW"/>
</dbReference>
<dbReference type="GO" id="GO:0003964">
    <property type="term" value="F:RNA-directed DNA polymerase activity"/>
    <property type="evidence" value="ECO:0007669"/>
    <property type="project" value="UniProtKB-KW"/>
</dbReference>
<keyword evidence="3" id="KW-0255">Endonuclease</keyword>
<keyword evidence="1" id="KW-0540">Nuclease</keyword>
<name>A0A0P1B3D8_PLAHL</name>
<accession>A0A0P1B3D8</accession>
<dbReference type="PANTHER" id="PTHR42648">
    <property type="entry name" value="TRANSPOSASE, PUTATIVE-RELATED"/>
    <property type="match status" value="1"/>
</dbReference>
<dbReference type="GO" id="GO:0006310">
    <property type="term" value="P:DNA recombination"/>
    <property type="evidence" value="ECO:0007669"/>
    <property type="project" value="UniProtKB-KW"/>
</dbReference>
<dbReference type="STRING" id="4781.A0A0P1B3D8"/>
<feature type="domain" description="Retroviral polymerase SH3-like" evidence="10">
    <location>
        <begin position="59"/>
        <end position="97"/>
    </location>
</feature>
<dbReference type="InterPro" id="IPR039537">
    <property type="entry name" value="Retrotran_Ty1/copia-like"/>
</dbReference>
<dbReference type="GO" id="GO:0003887">
    <property type="term" value="F:DNA-directed DNA polymerase activity"/>
    <property type="evidence" value="ECO:0007669"/>
    <property type="project" value="UniProtKB-KW"/>
</dbReference>
<dbReference type="GeneID" id="36401678"/>
<keyword evidence="2" id="KW-0479">Metal-binding</keyword>
<keyword evidence="9" id="KW-0233">DNA recombination</keyword>